<feature type="domain" description="HTH gntR-type" evidence="4">
    <location>
        <begin position="21"/>
        <end position="89"/>
    </location>
</feature>
<keyword evidence="6" id="KW-1185">Reference proteome</keyword>
<evidence type="ECO:0000256" key="1">
    <source>
        <dbReference type="ARBA" id="ARBA00023015"/>
    </source>
</evidence>
<dbReference type="EMBL" id="VFQC01000001">
    <property type="protein sequence ID" value="TQN30919.1"/>
    <property type="molecule type" value="Genomic_DNA"/>
</dbReference>
<dbReference type="SUPFAM" id="SSF46785">
    <property type="entry name" value="Winged helix' DNA-binding domain"/>
    <property type="match status" value="1"/>
</dbReference>
<keyword evidence="3" id="KW-0804">Transcription</keyword>
<dbReference type="Proteomes" id="UP000317422">
    <property type="component" value="Unassembled WGS sequence"/>
</dbReference>
<evidence type="ECO:0000313" key="6">
    <source>
        <dbReference type="Proteomes" id="UP000317422"/>
    </source>
</evidence>
<dbReference type="Gene3D" id="1.10.10.10">
    <property type="entry name" value="Winged helix-like DNA-binding domain superfamily/Winged helix DNA-binding domain"/>
    <property type="match status" value="1"/>
</dbReference>
<protein>
    <submittedName>
        <fullName evidence="5">Regulatory GntR family protein</fullName>
    </submittedName>
</protein>
<dbReference type="GO" id="GO:0003677">
    <property type="term" value="F:DNA binding"/>
    <property type="evidence" value="ECO:0007669"/>
    <property type="project" value="UniProtKB-KW"/>
</dbReference>
<dbReference type="Pfam" id="PF00392">
    <property type="entry name" value="GntR"/>
    <property type="match status" value="1"/>
</dbReference>
<dbReference type="PANTHER" id="PTHR44846">
    <property type="entry name" value="MANNOSYL-D-GLYCERATE TRANSPORT/METABOLISM SYSTEM REPRESSOR MNGR-RELATED"/>
    <property type="match status" value="1"/>
</dbReference>
<dbReference type="GO" id="GO:0045892">
    <property type="term" value="P:negative regulation of DNA-templated transcription"/>
    <property type="evidence" value="ECO:0007669"/>
    <property type="project" value="TreeGrafter"/>
</dbReference>
<dbReference type="CDD" id="cd07377">
    <property type="entry name" value="WHTH_GntR"/>
    <property type="match status" value="1"/>
</dbReference>
<dbReference type="GO" id="GO:0003700">
    <property type="term" value="F:DNA-binding transcription factor activity"/>
    <property type="evidence" value="ECO:0007669"/>
    <property type="project" value="InterPro"/>
</dbReference>
<accession>A0A543NGE4</accession>
<name>A0A543NGE4_9ACTN</name>
<dbReference type="InterPro" id="IPR036390">
    <property type="entry name" value="WH_DNA-bd_sf"/>
</dbReference>
<comment type="caution">
    <text evidence="5">The sequence shown here is derived from an EMBL/GenBank/DDBJ whole genome shotgun (WGS) entry which is preliminary data.</text>
</comment>
<dbReference type="InterPro" id="IPR000524">
    <property type="entry name" value="Tscrpt_reg_HTH_GntR"/>
</dbReference>
<gene>
    <name evidence="5" type="ORF">FHX37_0807</name>
</gene>
<dbReference type="PANTHER" id="PTHR44846:SF17">
    <property type="entry name" value="GNTR-FAMILY TRANSCRIPTIONAL REGULATOR"/>
    <property type="match status" value="1"/>
</dbReference>
<dbReference type="SMART" id="SM00345">
    <property type="entry name" value="HTH_GNTR"/>
    <property type="match status" value="1"/>
</dbReference>
<evidence type="ECO:0000313" key="5">
    <source>
        <dbReference type="EMBL" id="TQN30919.1"/>
    </source>
</evidence>
<proteinExistence type="predicted"/>
<evidence type="ECO:0000259" key="4">
    <source>
        <dbReference type="PROSITE" id="PS50949"/>
    </source>
</evidence>
<sequence>MLRVCLVANVPLMTVDHFDPMPLYQQVARAIRDQIKAGELNPRDAIPSESELVAHHGVARETARRAVALLREEGWVVTLPQRGTFVADLG</sequence>
<keyword evidence="2" id="KW-0238">DNA-binding</keyword>
<reference evidence="5 6" key="1">
    <citation type="submission" date="2019-06" db="EMBL/GenBank/DDBJ databases">
        <title>Sequencing the genomes of 1000 actinobacteria strains.</title>
        <authorList>
            <person name="Klenk H.-P."/>
        </authorList>
    </citation>
    <scope>NUCLEOTIDE SEQUENCE [LARGE SCALE GENOMIC DNA]</scope>
    <source>
        <strain evidence="5 6">DSM 45015</strain>
    </source>
</reference>
<dbReference type="PROSITE" id="PS50949">
    <property type="entry name" value="HTH_GNTR"/>
    <property type="match status" value="1"/>
</dbReference>
<dbReference type="InterPro" id="IPR036388">
    <property type="entry name" value="WH-like_DNA-bd_sf"/>
</dbReference>
<evidence type="ECO:0000256" key="2">
    <source>
        <dbReference type="ARBA" id="ARBA00023125"/>
    </source>
</evidence>
<keyword evidence="1" id="KW-0805">Transcription regulation</keyword>
<dbReference type="InterPro" id="IPR050679">
    <property type="entry name" value="Bact_HTH_transcr_reg"/>
</dbReference>
<evidence type="ECO:0000256" key="3">
    <source>
        <dbReference type="ARBA" id="ARBA00023163"/>
    </source>
</evidence>
<organism evidence="5 6">
    <name type="scientific">Haloactinospora alba</name>
    <dbReference type="NCBI Taxonomy" id="405555"/>
    <lineage>
        <taxon>Bacteria</taxon>
        <taxon>Bacillati</taxon>
        <taxon>Actinomycetota</taxon>
        <taxon>Actinomycetes</taxon>
        <taxon>Streptosporangiales</taxon>
        <taxon>Nocardiopsidaceae</taxon>
        <taxon>Haloactinospora</taxon>
    </lineage>
</organism>
<dbReference type="AlphaFoldDB" id="A0A543NGE4"/>
<dbReference type="PRINTS" id="PR00035">
    <property type="entry name" value="HTHGNTR"/>
</dbReference>